<keyword evidence="4" id="KW-0812">Transmembrane</keyword>
<feature type="domain" description="Carrier" evidence="5">
    <location>
        <begin position="706"/>
        <end position="780"/>
    </location>
</feature>
<dbReference type="AlphaFoldDB" id="A0AAN6PAE9"/>
<evidence type="ECO:0000313" key="7">
    <source>
        <dbReference type="Proteomes" id="UP001303115"/>
    </source>
</evidence>
<evidence type="ECO:0000256" key="1">
    <source>
        <dbReference type="ARBA" id="ARBA00022450"/>
    </source>
</evidence>
<organism evidence="6 7">
    <name type="scientific">Parachaetomium inaequale</name>
    <dbReference type="NCBI Taxonomy" id="2588326"/>
    <lineage>
        <taxon>Eukaryota</taxon>
        <taxon>Fungi</taxon>
        <taxon>Dikarya</taxon>
        <taxon>Ascomycota</taxon>
        <taxon>Pezizomycotina</taxon>
        <taxon>Sordariomycetes</taxon>
        <taxon>Sordariomycetidae</taxon>
        <taxon>Sordariales</taxon>
        <taxon>Chaetomiaceae</taxon>
        <taxon>Parachaetomium</taxon>
    </lineage>
</organism>
<dbReference type="EMBL" id="MU854614">
    <property type="protein sequence ID" value="KAK4032402.1"/>
    <property type="molecule type" value="Genomic_DNA"/>
</dbReference>
<dbReference type="SMART" id="SM00823">
    <property type="entry name" value="PKS_PP"/>
    <property type="match status" value="1"/>
</dbReference>
<dbReference type="PANTHER" id="PTHR43201">
    <property type="entry name" value="ACYL-COA SYNTHETASE"/>
    <property type="match status" value="1"/>
</dbReference>
<dbReference type="Gene3D" id="3.40.50.12780">
    <property type="entry name" value="N-terminal domain of ligase-like"/>
    <property type="match status" value="1"/>
</dbReference>
<evidence type="ECO:0000256" key="2">
    <source>
        <dbReference type="ARBA" id="ARBA00022553"/>
    </source>
</evidence>
<reference evidence="7" key="1">
    <citation type="journal article" date="2023" name="Mol. Phylogenet. Evol.">
        <title>Genome-scale phylogeny and comparative genomics of the fungal order Sordariales.</title>
        <authorList>
            <person name="Hensen N."/>
            <person name="Bonometti L."/>
            <person name="Westerberg I."/>
            <person name="Brannstrom I.O."/>
            <person name="Guillou S."/>
            <person name="Cros-Aarteil S."/>
            <person name="Calhoun S."/>
            <person name="Haridas S."/>
            <person name="Kuo A."/>
            <person name="Mondo S."/>
            <person name="Pangilinan J."/>
            <person name="Riley R."/>
            <person name="LaButti K."/>
            <person name="Andreopoulos B."/>
            <person name="Lipzen A."/>
            <person name="Chen C."/>
            <person name="Yan M."/>
            <person name="Daum C."/>
            <person name="Ng V."/>
            <person name="Clum A."/>
            <person name="Steindorff A."/>
            <person name="Ohm R.A."/>
            <person name="Martin F."/>
            <person name="Silar P."/>
            <person name="Natvig D.O."/>
            <person name="Lalanne C."/>
            <person name="Gautier V."/>
            <person name="Ament-Velasquez S.L."/>
            <person name="Kruys A."/>
            <person name="Hutchinson M.I."/>
            <person name="Powell A.J."/>
            <person name="Barry K."/>
            <person name="Miller A.N."/>
            <person name="Grigoriev I.V."/>
            <person name="Debuchy R."/>
            <person name="Gladieux P."/>
            <person name="Hiltunen Thoren M."/>
            <person name="Johannesson H."/>
        </authorList>
    </citation>
    <scope>NUCLEOTIDE SEQUENCE [LARGE SCALE GENOMIC DNA]</scope>
    <source>
        <strain evidence="7">CBS 284.82</strain>
    </source>
</reference>
<gene>
    <name evidence="6" type="ORF">C8A01DRAFT_20522</name>
</gene>
<dbReference type="InterPro" id="IPR045851">
    <property type="entry name" value="AMP-bd_C_sf"/>
</dbReference>
<dbReference type="SMART" id="SM01294">
    <property type="entry name" value="PKS_PP_betabranch"/>
    <property type="match status" value="1"/>
</dbReference>
<keyword evidence="1" id="KW-0596">Phosphopantetheine</keyword>
<evidence type="ECO:0000259" key="5">
    <source>
        <dbReference type="PROSITE" id="PS50075"/>
    </source>
</evidence>
<dbReference type="InterPro" id="IPR020806">
    <property type="entry name" value="PKS_PP-bd"/>
</dbReference>
<evidence type="ECO:0000313" key="6">
    <source>
        <dbReference type="EMBL" id="KAK4032402.1"/>
    </source>
</evidence>
<accession>A0AAN6PAE9</accession>
<dbReference type="GO" id="GO:0031177">
    <property type="term" value="F:phosphopantetheine binding"/>
    <property type="evidence" value="ECO:0007669"/>
    <property type="project" value="InterPro"/>
</dbReference>
<dbReference type="PROSITE" id="PS50075">
    <property type="entry name" value="CARRIER"/>
    <property type="match status" value="1"/>
</dbReference>
<dbReference type="InterPro" id="IPR036736">
    <property type="entry name" value="ACP-like_sf"/>
</dbReference>
<keyword evidence="4" id="KW-0472">Membrane</keyword>
<dbReference type="InterPro" id="IPR000873">
    <property type="entry name" value="AMP-dep_synth/lig_dom"/>
</dbReference>
<feature type="region of interest" description="Disordered" evidence="3">
    <location>
        <begin position="1"/>
        <end position="27"/>
    </location>
</feature>
<dbReference type="SUPFAM" id="SSF47336">
    <property type="entry name" value="ACP-like"/>
    <property type="match status" value="1"/>
</dbReference>
<feature type="non-terminal residue" evidence="6">
    <location>
        <position position="1164"/>
    </location>
</feature>
<dbReference type="InterPro" id="IPR009081">
    <property type="entry name" value="PP-bd_ACP"/>
</dbReference>
<dbReference type="Pfam" id="PF00501">
    <property type="entry name" value="AMP-binding"/>
    <property type="match status" value="1"/>
</dbReference>
<dbReference type="Gene3D" id="3.30.300.30">
    <property type="match status" value="1"/>
</dbReference>
<dbReference type="SUPFAM" id="SSF51161">
    <property type="entry name" value="Trimeric LpxA-like enzymes"/>
    <property type="match status" value="1"/>
</dbReference>
<dbReference type="GO" id="GO:0006631">
    <property type="term" value="P:fatty acid metabolic process"/>
    <property type="evidence" value="ECO:0007669"/>
    <property type="project" value="TreeGrafter"/>
</dbReference>
<proteinExistence type="predicted"/>
<protein>
    <recommendedName>
        <fullName evidence="5">Carrier domain-containing protein</fullName>
    </recommendedName>
</protein>
<dbReference type="Gene3D" id="1.10.1200.10">
    <property type="entry name" value="ACP-like"/>
    <property type="match status" value="1"/>
</dbReference>
<sequence>MAGAGPLARLTNCLPEEPRRGQLPGETAERVTSAKQLARPHGALWELIDPNDRPALRFSDGRRQFISHRNLHDFVRGFRLPSAVRSSPERPVVCVALPNGPLVAAVCLAVATYYVAAPINPAVGPDQFRADVSRVGAAFILTTASDIDGLQLEHTWVKEGGIRVLVAQLEQDMTITVREVGGNRPLHLERGPQPRPNKADDVSIVLFTSGTTGTKKVVPLLMRSLLAGVAEVISSWSLTDRDTSLNMMPLYHVGGLVRNIFAPVLSGGSVVCFPFFDAGHFWDVVGDDQLGPTWYYASPSMHSVILDEALRRPGVISKSRMRLVCSASGDLPPALAARLRDVFGCPVLPSYGMTECMPISTPPIDYCLDRPGTSGLPTGPEVAIFSTQGDSLPRRSAGHICVRGGPLFPGYLRPDGTLDKSCFRDGWFDTGDLGYLDPDGYLFITGRSKEVINRGGELISPFEVENAIMVATRDPASPIYGRVSQALAFVVPHSVLQEVVGVVLVTPEGERRVDIRHLNHALQSSLQQVKWPTLIAYMGGGLPKGNNKVLRTRLAQRLGLPELSDRTAYFDKHWEAVCPAPDTDLAVPIPASLCVVDTDLVRSAICRTLPRGITAHVRKGPGQDQLEAVLAPQETGQDIPHARLADSILGKLEESLDDYLCPRKIHCLEQPLSVSADGSVDEGALQTAVDRMAALRSSSSRTLATSATAGRVTKIFADVLSCSPSDIDPEAHFFSLGGDSLRAGRLLSALRSEFGVQLPVNLIFGQGSVLALADHIDKHTPAADGEFHGNSSPARRLPGCGDSCSSTNPVVLVLQLLPIALFYPMRRALIATLFLYALAFTHTWEIRNTLAGFLLLFVVSVAFALTATEAVVPLLGIVAKWIIIGRHRAGLYPMWGVYHTRWWLTQKIVYVCGPGLFGMSNTTLCIYYRLLGASIGRDVQLEDAVLGEWDLLDIQSGATLEKNSVCRPFAGERNTSMYLAPIVIGRNASVGLASVVAPGSHIPPDTCIGPNSSSWELDDANEANRDLLPSRVPEPHWVLSLLATLPVVAVAQFVGILPVLLALVGLVMEKPPRDPPISRILNILNWFSAGPRVKWHYVAVMARALFGPVFLFGFVVLLKNLLDILLGTLHPSPAKGRGQIDRWRMDLMRTVMPTETLASFTKLF</sequence>
<keyword evidence="2" id="KW-0597">Phosphoprotein</keyword>
<evidence type="ECO:0000256" key="3">
    <source>
        <dbReference type="SAM" id="MobiDB-lite"/>
    </source>
</evidence>
<feature type="transmembrane region" description="Helical" evidence="4">
    <location>
        <begin position="1037"/>
        <end position="1068"/>
    </location>
</feature>
<comment type="caution">
    <text evidence="6">The sequence shown here is derived from an EMBL/GenBank/DDBJ whole genome shotgun (WGS) entry which is preliminary data.</text>
</comment>
<dbReference type="SUPFAM" id="SSF56801">
    <property type="entry name" value="Acetyl-CoA synthetase-like"/>
    <property type="match status" value="1"/>
</dbReference>
<dbReference type="Pfam" id="PF00550">
    <property type="entry name" value="PP-binding"/>
    <property type="match status" value="1"/>
</dbReference>
<feature type="transmembrane region" description="Helical" evidence="4">
    <location>
        <begin position="850"/>
        <end position="878"/>
    </location>
</feature>
<keyword evidence="7" id="KW-1185">Reference proteome</keyword>
<keyword evidence="4" id="KW-1133">Transmembrane helix</keyword>
<dbReference type="InterPro" id="IPR042099">
    <property type="entry name" value="ANL_N_sf"/>
</dbReference>
<dbReference type="PANTHER" id="PTHR43201:SF10">
    <property type="entry name" value="CARRIER DOMAIN-CONTAINING PROTEIN"/>
    <property type="match status" value="1"/>
</dbReference>
<dbReference type="InterPro" id="IPR011004">
    <property type="entry name" value="Trimer_LpxA-like_sf"/>
</dbReference>
<name>A0AAN6PAE9_9PEZI</name>
<dbReference type="GO" id="GO:0031956">
    <property type="term" value="F:medium-chain fatty acid-CoA ligase activity"/>
    <property type="evidence" value="ECO:0007669"/>
    <property type="project" value="TreeGrafter"/>
</dbReference>
<evidence type="ECO:0000256" key="4">
    <source>
        <dbReference type="SAM" id="Phobius"/>
    </source>
</evidence>
<feature type="transmembrane region" description="Helical" evidence="4">
    <location>
        <begin position="1095"/>
        <end position="1118"/>
    </location>
</feature>
<dbReference type="Proteomes" id="UP001303115">
    <property type="component" value="Unassembled WGS sequence"/>
</dbReference>